<feature type="domain" description="Brix" evidence="1">
    <location>
        <begin position="83"/>
        <end position="271"/>
    </location>
</feature>
<evidence type="ECO:0000259" key="1">
    <source>
        <dbReference type="PROSITE" id="PS50833"/>
    </source>
</evidence>
<dbReference type="InterPro" id="IPR007109">
    <property type="entry name" value="Brix"/>
</dbReference>
<dbReference type="OrthoDB" id="10253204at2759"/>
<dbReference type="HOGENOM" id="CLU_524146_0_0_1"/>
<dbReference type="GO" id="GO:0032040">
    <property type="term" value="C:small-subunit processome"/>
    <property type="evidence" value="ECO:0007669"/>
    <property type="project" value="TreeGrafter"/>
</dbReference>
<dbReference type="GO" id="GO:0030515">
    <property type="term" value="F:snoRNA binding"/>
    <property type="evidence" value="ECO:0007669"/>
    <property type="project" value="TreeGrafter"/>
</dbReference>
<dbReference type="InParanoid" id="E5S6G5"/>
<dbReference type="Gene3D" id="3.40.50.10480">
    <property type="entry name" value="Probable brix-domain ribosomal biogenesis protein"/>
    <property type="match status" value="1"/>
</dbReference>
<proteinExistence type="predicted"/>
<protein>
    <submittedName>
        <fullName evidence="2">U3 small nucleolar ribonucleoprotein IMP4</fullName>
    </submittedName>
</protein>
<evidence type="ECO:0000313" key="3">
    <source>
        <dbReference type="Proteomes" id="UP000054776"/>
    </source>
</evidence>
<dbReference type="EMBL" id="JYDH01000041">
    <property type="protein sequence ID" value="KRY36561.1"/>
    <property type="molecule type" value="Genomic_DNA"/>
</dbReference>
<evidence type="ECO:0000313" key="2">
    <source>
        <dbReference type="EMBL" id="KRY36561.1"/>
    </source>
</evidence>
<dbReference type="KEGG" id="tsp:Tsp_06916"/>
<dbReference type="PANTHER" id="PTHR22734:SF2">
    <property type="entry name" value="U3 SMALL NUCLEOLAR RIBONUCLEOPROTEIN PROTEIN IMP4"/>
    <property type="match status" value="1"/>
</dbReference>
<dbReference type="InterPro" id="IPR044281">
    <property type="entry name" value="IMP4/RPF1"/>
</dbReference>
<dbReference type="OMA" id="IGTMSEQ"/>
<dbReference type="GO" id="GO:0042134">
    <property type="term" value="F:rRNA primary transcript binding"/>
    <property type="evidence" value="ECO:0007669"/>
    <property type="project" value="InterPro"/>
</dbReference>
<dbReference type="PANTHER" id="PTHR22734">
    <property type="entry name" value="U3 SMALL NUCLEOLAR RIBONUCLEOPROTEIN PROTEIN IMP4"/>
    <property type="match status" value="1"/>
</dbReference>
<accession>E5S6G5</accession>
<organism evidence="2 3">
    <name type="scientific">Trichinella spiralis</name>
    <name type="common">Trichina worm</name>
    <dbReference type="NCBI Taxonomy" id="6334"/>
    <lineage>
        <taxon>Eukaryota</taxon>
        <taxon>Metazoa</taxon>
        <taxon>Ecdysozoa</taxon>
        <taxon>Nematoda</taxon>
        <taxon>Enoplea</taxon>
        <taxon>Dorylaimia</taxon>
        <taxon>Trichinellida</taxon>
        <taxon>Trichinellidae</taxon>
        <taxon>Trichinella</taxon>
    </lineage>
</organism>
<dbReference type="STRING" id="6334.E5S6G5"/>
<name>E5S6G5_TRISP</name>
<dbReference type="RefSeq" id="XP_003380766.1">
    <property type="nucleotide sequence ID" value="XM_003380718.1"/>
</dbReference>
<dbReference type="GO" id="GO:0005654">
    <property type="term" value="C:nucleoplasm"/>
    <property type="evidence" value="ECO:0007669"/>
    <property type="project" value="UniProtKB-ARBA"/>
</dbReference>
<dbReference type="GO" id="GO:0034457">
    <property type="term" value="C:Mpp10 complex"/>
    <property type="evidence" value="ECO:0007669"/>
    <property type="project" value="UniProtKB-ARBA"/>
</dbReference>
<dbReference type="FunFam" id="3.40.50.10480:FF:000001">
    <property type="entry name" value="IMP4, U3 small nucleolar ribonucleoprotein"/>
    <property type="match status" value="1"/>
</dbReference>
<keyword evidence="2" id="KW-0687">Ribonucleoprotein</keyword>
<dbReference type="AlphaFoldDB" id="E5S6G5"/>
<dbReference type="GO" id="GO:0042274">
    <property type="term" value="P:ribosomal small subunit biogenesis"/>
    <property type="evidence" value="ECO:0007669"/>
    <property type="project" value="UniProtKB-ARBA"/>
</dbReference>
<keyword evidence="3" id="KW-1185">Reference proteome</keyword>
<dbReference type="PROSITE" id="PS50833">
    <property type="entry name" value="BRIX"/>
    <property type="match status" value="1"/>
</dbReference>
<dbReference type="SUPFAM" id="SSF52954">
    <property type="entry name" value="Class II aaRS ABD-related"/>
    <property type="match status" value="1"/>
</dbReference>
<gene>
    <name evidence="2" type="primary">Imp4</name>
    <name evidence="2" type="ORF">T01_6314</name>
</gene>
<comment type="caution">
    <text evidence="2">The sequence shown here is derived from an EMBL/GenBank/DDBJ whole genome shotgun (WGS) entry which is preliminary data.</text>
</comment>
<dbReference type="Pfam" id="PF04427">
    <property type="entry name" value="Brix"/>
    <property type="match status" value="1"/>
</dbReference>
<dbReference type="SMART" id="SM00879">
    <property type="entry name" value="Brix"/>
    <property type="match status" value="1"/>
</dbReference>
<dbReference type="FunCoup" id="E5S6G5">
    <property type="interactions" value="1539"/>
</dbReference>
<sequence length="520" mass="60125">MFRRQARLRREYIYRKSIEAKERAIQEKKERIKKAIDEGERIPTDLQKEAIELQKQSEWLDEGGEGIVSHVDDEYRWSGVTDPKIVITTSHDPSSKLKQFAKLLLHHLLLVLGPFQELKILFPNCQRINRGQYEMKKLVDACRANDVTDFILVQEHRGVPDGITICHLPFGPTAYFTLSNVVMRHDVPDVGKMSEQYPHLIFHNFTSQLGKRHLFPVPKEDSRRVVTFSVEDDFISFRHHVYKKVNNEIVLTEVGPRFEMKRNILYKIGYGRESRSGRNGMDFTPLHEYQSKEGLSHCTERIIAIVVTILEISKRNVVQRDVQSADQSVFRLFQFEHVQFDDKSDQACKHAGDDDEKAVLNFAGLHENLRAKRLRAVQCAVLLEIFQHEFVEQDVHCTAEHGAEQFLQRRRPIVEDEHLFWRILGQTDHFQIATVVFVKITQVVIVDSVEAVRGVVHDLDNLLPCCHVQGWVGFVGGVHGHGPWFGRTWGRIEQKSGEGKIMATNRLRDEPAPLVQYQFG</sequence>
<reference evidence="2 3" key="1">
    <citation type="submission" date="2015-01" db="EMBL/GenBank/DDBJ databases">
        <title>Evolution of Trichinella species and genotypes.</title>
        <authorList>
            <person name="Korhonen P.K."/>
            <person name="Edoardo P."/>
            <person name="Giuseppe L.R."/>
            <person name="Gasser R.B."/>
        </authorList>
    </citation>
    <scope>NUCLEOTIDE SEQUENCE [LARGE SCALE GENOMIC DNA]</scope>
    <source>
        <strain evidence="2">ISS3</strain>
    </source>
</reference>
<dbReference type="GO" id="GO:0006364">
    <property type="term" value="P:rRNA processing"/>
    <property type="evidence" value="ECO:0007669"/>
    <property type="project" value="InterPro"/>
</dbReference>
<dbReference type="Proteomes" id="UP000054776">
    <property type="component" value="Unassembled WGS sequence"/>
</dbReference>
<dbReference type="eggNOG" id="KOG2781">
    <property type="taxonomic scope" value="Eukaryota"/>
</dbReference>